<evidence type="ECO:0000313" key="2">
    <source>
        <dbReference type="EMBL" id="SKB52275.1"/>
    </source>
</evidence>
<proteinExistence type="predicted"/>
<keyword evidence="1" id="KW-1133">Transmembrane helix</keyword>
<gene>
    <name evidence="2" type="ORF">SAMN05660841_00929</name>
</gene>
<sequence>MRKSVWYHKLWSDKLSKIPIKQSSGEAWKGMEGILDKNLPTASGLTGPTTSFVRRILKIVGYLSPVVVIVAVTLFVGSPERKTSPVMNEKIERRILDSIDNPIDIEEKVIKQVVAIDSILFQPKGNKGVNSIDSKSMMIKSDIILDRKVGIASSSIPIKEQNFEVYDNVEEGCISRKDSSRILHDIGMQVSRRSEQSKVIDEKVEKRRPKNIRNWGDFTIVPYSYGIEVGTNLGRQGANLSVGLFSDFVLNDNWLINLGIQVNSKQKIEGEFSHPSFFRPDSLRYSFTVTDERKLFVLDAPLKLEYKVSELVSLNAGVIVNFPISQSSALTQLGPVADIRDTLFRSNEINSALANTSVNRINFGFSSGVNVHFKRFDLRGSYQVLTPYRIYNLLGSFNHKNRYFRVGLAYRFK</sequence>
<dbReference type="RefSeq" id="WP_079641670.1">
    <property type="nucleotide sequence ID" value="NZ_FUZF01000003.1"/>
</dbReference>
<feature type="transmembrane region" description="Helical" evidence="1">
    <location>
        <begin position="59"/>
        <end position="77"/>
    </location>
</feature>
<dbReference type="OrthoDB" id="794435at2"/>
<evidence type="ECO:0000256" key="1">
    <source>
        <dbReference type="SAM" id="Phobius"/>
    </source>
</evidence>
<accession>A0A1T5BYR7</accession>
<organism evidence="2 3">
    <name type="scientific">Sphingobacterium nematocida</name>
    <dbReference type="NCBI Taxonomy" id="1513896"/>
    <lineage>
        <taxon>Bacteria</taxon>
        <taxon>Pseudomonadati</taxon>
        <taxon>Bacteroidota</taxon>
        <taxon>Sphingobacteriia</taxon>
        <taxon>Sphingobacteriales</taxon>
        <taxon>Sphingobacteriaceae</taxon>
        <taxon>Sphingobacterium</taxon>
    </lineage>
</organism>
<keyword evidence="1" id="KW-0472">Membrane</keyword>
<reference evidence="3" key="1">
    <citation type="submission" date="2017-02" db="EMBL/GenBank/DDBJ databases">
        <authorList>
            <person name="Varghese N."/>
            <person name="Submissions S."/>
        </authorList>
    </citation>
    <scope>NUCLEOTIDE SEQUENCE [LARGE SCALE GENOMIC DNA]</scope>
    <source>
        <strain evidence="3">DSM 24091</strain>
    </source>
</reference>
<dbReference type="Proteomes" id="UP000190150">
    <property type="component" value="Unassembled WGS sequence"/>
</dbReference>
<name>A0A1T5BYR7_9SPHI</name>
<dbReference type="EMBL" id="FUZF01000003">
    <property type="protein sequence ID" value="SKB52275.1"/>
    <property type="molecule type" value="Genomic_DNA"/>
</dbReference>
<evidence type="ECO:0008006" key="4">
    <source>
        <dbReference type="Google" id="ProtNLM"/>
    </source>
</evidence>
<dbReference type="AlphaFoldDB" id="A0A1T5BYR7"/>
<evidence type="ECO:0000313" key="3">
    <source>
        <dbReference type="Proteomes" id="UP000190150"/>
    </source>
</evidence>
<keyword evidence="1" id="KW-0812">Transmembrane</keyword>
<dbReference type="STRING" id="1513896.SAMN05660841_00929"/>
<keyword evidence="3" id="KW-1185">Reference proteome</keyword>
<protein>
    <recommendedName>
        <fullName evidence="4">Outer membrane protein beta-barrel domain-containing protein</fullName>
    </recommendedName>
</protein>